<evidence type="ECO:0000256" key="2">
    <source>
        <dbReference type="SAM" id="Phobius"/>
    </source>
</evidence>
<proteinExistence type="predicted"/>
<keyword evidence="2" id="KW-1133">Transmembrane helix</keyword>
<dbReference type="Proteomes" id="UP000520767">
    <property type="component" value="Unassembled WGS sequence"/>
</dbReference>
<organism evidence="3 4">
    <name type="scientific">Actinophytocola algeriensis</name>
    <dbReference type="NCBI Taxonomy" id="1768010"/>
    <lineage>
        <taxon>Bacteria</taxon>
        <taxon>Bacillati</taxon>
        <taxon>Actinomycetota</taxon>
        <taxon>Actinomycetes</taxon>
        <taxon>Pseudonocardiales</taxon>
        <taxon>Pseudonocardiaceae</taxon>
    </lineage>
</organism>
<evidence type="ECO:0000313" key="4">
    <source>
        <dbReference type="Proteomes" id="UP000520767"/>
    </source>
</evidence>
<name>A0A7W7PZA3_9PSEU</name>
<feature type="transmembrane region" description="Helical" evidence="2">
    <location>
        <begin position="39"/>
        <end position="61"/>
    </location>
</feature>
<accession>A0A7W7PZA3</accession>
<feature type="compositionally biased region" description="Low complexity" evidence="1">
    <location>
        <begin position="65"/>
        <end position="94"/>
    </location>
</feature>
<gene>
    <name evidence="3" type="ORF">FHR82_000295</name>
</gene>
<feature type="region of interest" description="Disordered" evidence="1">
    <location>
        <begin position="65"/>
        <end position="111"/>
    </location>
</feature>
<dbReference type="EMBL" id="JACHJQ010000001">
    <property type="protein sequence ID" value="MBB4904085.1"/>
    <property type="molecule type" value="Genomic_DNA"/>
</dbReference>
<keyword evidence="4" id="KW-1185">Reference proteome</keyword>
<evidence type="ECO:0000256" key="1">
    <source>
        <dbReference type="SAM" id="MobiDB-lite"/>
    </source>
</evidence>
<reference evidence="3 4" key="1">
    <citation type="submission" date="2020-08" db="EMBL/GenBank/DDBJ databases">
        <title>Genomic Encyclopedia of Type Strains, Phase III (KMG-III): the genomes of soil and plant-associated and newly described type strains.</title>
        <authorList>
            <person name="Whitman W."/>
        </authorList>
    </citation>
    <scope>NUCLEOTIDE SEQUENCE [LARGE SCALE GENOMIC DNA]</scope>
    <source>
        <strain evidence="3 4">CECT 8960</strain>
    </source>
</reference>
<evidence type="ECO:0000313" key="3">
    <source>
        <dbReference type="EMBL" id="MBB4904085.1"/>
    </source>
</evidence>
<protein>
    <submittedName>
        <fullName evidence="3">Uncharacterized protein</fullName>
    </submittedName>
</protein>
<dbReference type="AlphaFoldDB" id="A0A7W7PZA3"/>
<keyword evidence="2" id="KW-0472">Membrane</keyword>
<dbReference type="RefSeq" id="WP_184808385.1">
    <property type="nucleotide sequence ID" value="NZ_JACHJQ010000001.1"/>
</dbReference>
<comment type="caution">
    <text evidence="3">The sequence shown here is derived from an EMBL/GenBank/DDBJ whole genome shotgun (WGS) entry which is preliminary data.</text>
</comment>
<keyword evidence="2" id="KW-0812">Transmembrane</keyword>
<sequence length="250" mass="26841">MTDDITRVLAALADEAHPAPVDSHTVIQLAAAHTRARRAVYTAAFATLVAIGALTVAIGAVRDPTATGPATSTTSTTSKTSTPAPTTKPTSPTSDEGIRQPATPEENAVRKPRLQADIIAAFDRILPAGWDHSTFGFGCDQTGCWTDGDIIDDIGNFNIHVYVGKDFGQSPCMAPSCVRRETLPDGTEVSFFKNTDDDPIPGMEPMERRGFSALRPDGTDVHFTAEWPTSREAPAVTDDEWIEFATVFTY</sequence>